<evidence type="ECO:0000313" key="2">
    <source>
        <dbReference type="EMBL" id="KAF4634235.1"/>
    </source>
</evidence>
<evidence type="ECO:0000313" key="3">
    <source>
        <dbReference type="Proteomes" id="UP000566819"/>
    </source>
</evidence>
<organism evidence="2 3">
    <name type="scientific">Cudoniella acicularis</name>
    <dbReference type="NCBI Taxonomy" id="354080"/>
    <lineage>
        <taxon>Eukaryota</taxon>
        <taxon>Fungi</taxon>
        <taxon>Dikarya</taxon>
        <taxon>Ascomycota</taxon>
        <taxon>Pezizomycotina</taxon>
        <taxon>Leotiomycetes</taxon>
        <taxon>Helotiales</taxon>
        <taxon>Tricladiaceae</taxon>
        <taxon>Cudoniella</taxon>
    </lineage>
</organism>
<sequence>MASSSCPSLDGLNPANYNQDACVIVGAPINSTYETALVTCCGSGTPLYNGTLAQGCPYDFCVVTGDDNKSSWEQCMSNTLALAQVPDLTLVDYGCFNGTGSNSTSSSPSGSATATTTATGSGASTTATGSSAPKSNVTSATGSPSPSATAKSKASSSRSVSIGSVVVVGFLFAGLLL</sequence>
<gene>
    <name evidence="2" type="ORF">G7Y89_g3874</name>
</gene>
<protein>
    <submittedName>
        <fullName evidence="2">Uncharacterized protein</fullName>
    </submittedName>
</protein>
<evidence type="ECO:0000256" key="1">
    <source>
        <dbReference type="SAM" id="MobiDB-lite"/>
    </source>
</evidence>
<accession>A0A8H4RQJ0</accession>
<comment type="caution">
    <text evidence="2">The sequence shown here is derived from an EMBL/GenBank/DDBJ whole genome shotgun (WGS) entry which is preliminary data.</text>
</comment>
<dbReference type="OrthoDB" id="10420444at2759"/>
<dbReference type="EMBL" id="JAAMPI010000199">
    <property type="protein sequence ID" value="KAF4634235.1"/>
    <property type="molecule type" value="Genomic_DNA"/>
</dbReference>
<dbReference type="Proteomes" id="UP000566819">
    <property type="component" value="Unassembled WGS sequence"/>
</dbReference>
<name>A0A8H4RQJ0_9HELO</name>
<feature type="region of interest" description="Disordered" evidence="1">
    <location>
        <begin position="100"/>
        <end position="154"/>
    </location>
</feature>
<proteinExistence type="predicted"/>
<dbReference type="AlphaFoldDB" id="A0A8H4RQJ0"/>
<keyword evidence="3" id="KW-1185">Reference proteome</keyword>
<reference evidence="2 3" key="1">
    <citation type="submission" date="2020-03" db="EMBL/GenBank/DDBJ databases">
        <title>Draft Genome Sequence of Cudoniella acicularis.</title>
        <authorList>
            <person name="Buettner E."/>
            <person name="Kellner H."/>
        </authorList>
    </citation>
    <scope>NUCLEOTIDE SEQUENCE [LARGE SCALE GENOMIC DNA]</scope>
    <source>
        <strain evidence="2 3">DSM 108380</strain>
    </source>
</reference>